<dbReference type="Proteomes" id="UP001336835">
    <property type="component" value="Unassembled WGS sequence"/>
</dbReference>
<dbReference type="EMBL" id="JAZDQT010000002">
    <property type="protein sequence ID" value="MEE1945803.1"/>
    <property type="molecule type" value="Genomic_DNA"/>
</dbReference>
<accession>A0ABU7I8N7</accession>
<feature type="chain" id="PRO_5046984730" evidence="1">
    <location>
        <begin position="24"/>
        <end position="415"/>
    </location>
</feature>
<comment type="caution">
    <text evidence="2">The sequence shown here is derived from an EMBL/GenBank/DDBJ whole genome shotgun (WGS) entry which is preliminary data.</text>
</comment>
<evidence type="ECO:0000313" key="2">
    <source>
        <dbReference type="EMBL" id="MEE1945803.1"/>
    </source>
</evidence>
<evidence type="ECO:0000256" key="1">
    <source>
        <dbReference type="SAM" id="SignalP"/>
    </source>
</evidence>
<protein>
    <submittedName>
        <fullName evidence="2">6-bladed beta-propeller</fullName>
    </submittedName>
</protein>
<evidence type="ECO:0000313" key="3">
    <source>
        <dbReference type="Proteomes" id="UP001336835"/>
    </source>
</evidence>
<dbReference type="Pfam" id="PF17170">
    <property type="entry name" value="DUF5128"/>
    <property type="match status" value="1"/>
</dbReference>
<name>A0ABU7I8N7_9SPHI</name>
<feature type="signal peptide" evidence="1">
    <location>
        <begin position="1"/>
        <end position="23"/>
    </location>
</feature>
<dbReference type="RefSeq" id="WP_330108123.1">
    <property type="nucleotide sequence ID" value="NZ_JAZDQT010000002.1"/>
</dbReference>
<gene>
    <name evidence="2" type="ORF">VRU48_11845</name>
</gene>
<sequence>MKTKLIAAAVLGCCALFGHCAMAQTAKVDSSHVQTLRIDPASATGAPVSEIFDEVSFTPLETTKESLFGSIAQLEILNNHYIIFDYDTKAVLIFTKAGKYKTKIDASKLPIEGDSKDRNLWGFRLQEENGITYIQIYSSKFFFYYDIDGKLLKKVKYDEEAFNNEQYFKDKVNYVSVNYYPKKDDSVAYDIGIYNKDKGISTYFPFKTNRYNDDDFVGSGENFRFSEDKDKFWFTRFYEYSIFQGDVNGLSLAYKLIFPMNISLPNDFTTNPIYKKKRVKYFQDNSGKVYGVGSVMFIGDNLLFRLGVWNGAKKNMLAYNVKSGALLSMNDVEPDEKSFYLPINDSGMGYDFLNRGFLLYKDSYLYTSYSSLAMFAFKEQSAGKNPKYDAVLAEYFKTQNRKSNPVIIQLKPKKN</sequence>
<keyword evidence="1" id="KW-0732">Signal</keyword>
<reference evidence="2 3" key="1">
    <citation type="submission" date="2024-01" db="EMBL/GenBank/DDBJ databases">
        <title>Pedobacter sp. nov., isolated from fresh soil.</title>
        <authorList>
            <person name="Le N.T.T."/>
        </authorList>
    </citation>
    <scope>NUCLEOTIDE SEQUENCE [LARGE SCALE GENOMIC DNA]</scope>
    <source>
        <strain evidence="2 3">KR3-3</strain>
    </source>
</reference>
<proteinExistence type="predicted"/>
<keyword evidence="3" id="KW-1185">Reference proteome</keyword>
<organism evidence="2 3">
    <name type="scientific">Pedobacter albus</name>
    <dbReference type="NCBI Taxonomy" id="3113905"/>
    <lineage>
        <taxon>Bacteria</taxon>
        <taxon>Pseudomonadati</taxon>
        <taxon>Bacteroidota</taxon>
        <taxon>Sphingobacteriia</taxon>
        <taxon>Sphingobacteriales</taxon>
        <taxon>Sphingobacteriaceae</taxon>
        <taxon>Pedobacter</taxon>
    </lineage>
</organism>